<dbReference type="InterPro" id="IPR058249">
    <property type="entry name" value="Pch2_C"/>
</dbReference>
<dbReference type="InterPro" id="IPR003593">
    <property type="entry name" value="AAA+_ATPase"/>
</dbReference>
<dbReference type="OrthoDB" id="10042665at2759"/>
<dbReference type="GO" id="GO:0007131">
    <property type="term" value="P:reciprocal meiotic recombination"/>
    <property type="evidence" value="ECO:0007669"/>
    <property type="project" value="TreeGrafter"/>
</dbReference>
<dbReference type="Gene3D" id="3.40.50.300">
    <property type="entry name" value="P-loop containing nucleotide triphosphate hydrolases"/>
    <property type="match status" value="1"/>
</dbReference>
<dbReference type="AlphaFoldDB" id="A0A3S3QRS8"/>
<dbReference type="Proteomes" id="UP000285301">
    <property type="component" value="Unassembled WGS sequence"/>
</dbReference>
<dbReference type="Pfam" id="PF23242">
    <property type="entry name" value="AAA_lid_TRIP13_C"/>
    <property type="match status" value="1"/>
</dbReference>
<organism evidence="7 8">
    <name type="scientific">Dinothrombium tinctorium</name>
    <dbReference type="NCBI Taxonomy" id="1965070"/>
    <lineage>
        <taxon>Eukaryota</taxon>
        <taxon>Metazoa</taxon>
        <taxon>Ecdysozoa</taxon>
        <taxon>Arthropoda</taxon>
        <taxon>Chelicerata</taxon>
        <taxon>Arachnida</taxon>
        <taxon>Acari</taxon>
        <taxon>Acariformes</taxon>
        <taxon>Trombidiformes</taxon>
        <taxon>Prostigmata</taxon>
        <taxon>Anystina</taxon>
        <taxon>Parasitengona</taxon>
        <taxon>Trombidioidea</taxon>
        <taxon>Trombidiidae</taxon>
        <taxon>Dinothrombium</taxon>
    </lineage>
</organism>
<evidence type="ECO:0000256" key="1">
    <source>
        <dbReference type="ARBA" id="ARBA00007271"/>
    </source>
</evidence>
<name>A0A3S3QRS8_9ACAR</name>
<protein>
    <submittedName>
        <fullName evidence="7">Pachytene checkpoint protein 2-like protein</fullName>
    </submittedName>
</protein>
<evidence type="ECO:0000259" key="6">
    <source>
        <dbReference type="SMART" id="SM00382"/>
    </source>
</evidence>
<sequence length="378" mass="43349">MSVFEIEIELKFESQRSVNDLQQCIRKWIDEHKISFFERLENGEDLVFTNLGPQLDSDVDSLTITLSKPSFESNLHLTSPKNCAQNSARFQNAIYSFHVYKLQKLPMVKDFMLDKEDDIPSVSFLSLPSVHLKGLWESLLFDNFIKQYLTSFVTTSLLFSERNVNEKLITWNKVVLLHGPPGTGKTSLCKALAQKLSIKLYERFDCIKLVEINTHCLLSKYFSESGKLVVKLFTNIYELIKDPRNMIFILIDEVESLAHARQMSLNGNEPSDAVRVVNSILTQIDNIKNYPNVVILTTSNITGAIDLAFVDRADIKQYIGLPNLRLIYEIYRSCLEELMKKNIIQFSETILPYNQVNLASNFFVETFGASRSLYQVAL</sequence>
<evidence type="ECO:0000256" key="3">
    <source>
        <dbReference type="ARBA" id="ARBA00022840"/>
    </source>
</evidence>
<evidence type="ECO:0000313" key="7">
    <source>
        <dbReference type="EMBL" id="RWS12973.1"/>
    </source>
</evidence>
<dbReference type="InterPro" id="IPR003960">
    <property type="entry name" value="ATPase_AAA_CS"/>
</dbReference>
<dbReference type="GO" id="GO:0005524">
    <property type="term" value="F:ATP binding"/>
    <property type="evidence" value="ECO:0007669"/>
    <property type="project" value="UniProtKB-KW"/>
</dbReference>
<comment type="caution">
    <text evidence="7">The sequence shown here is derived from an EMBL/GenBank/DDBJ whole genome shotgun (WGS) entry which is preliminary data.</text>
</comment>
<dbReference type="FunFam" id="3.40.50.300:FF:001494">
    <property type="entry name" value="Pachytene checkpoint component Pch2"/>
    <property type="match status" value="1"/>
</dbReference>
<dbReference type="PANTHER" id="PTHR45991">
    <property type="entry name" value="PACHYTENE CHECKPOINT PROTEIN 2"/>
    <property type="match status" value="1"/>
</dbReference>
<dbReference type="SUPFAM" id="SSF52540">
    <property type="entry name" value="P-loop containing nucleoside triphosphate hydrolases"/>
    <property type="match status" value="1"/>
</dbReference>
<evidence type="ECO:0000256" key="2">
    <source>
        <dbReference type="ARBA" id="ARBA00022741"/>
    </source>
</evidence>
<dbReference type="InterPro" id="IPR027417">
    <property type="entry name" value="P-loop_NTPase"/>
</dbReference>
<evidence type="ECO:0000256" key="4">
    <source>
        <dbReference type="ARBA" id="ARBA00023254"/>
    </source>
</evidence>
<dbReference type="PANTHER" id="PTHR45991:SF1">
    <property type="entry name" value="PACHYTENE CHECKPOINT PROTEIN 2 HOMOLOG"/>
    <property type="match status" value="1"/>
</dbReference>
<dbReference type="EMBL" id="NCKU01001145">
    <property type="protein sequence ID" value="RWS12973.1"/>
    <property type="molecule type" value="Genomic_DNA"/>
</dbReference>
<gene>
    <name evidence="7" type="ORF">B4U79_06525</name>
</gene>
<dbReference type="GO" id="GO:0005634">
    <property type="term" value="C:nucleus"/>
    <property type="evidence" value="ECO:0007669"/>
    <property type="project" value="TreeGrafter"/>
</dbReference>
<feature type="domain" description="AAA+ ATPase" evidence="6">
    <location>
        <begin position="171"/>
        <end position="323"/>
    </location>
</feature>
<keyword evidence="3 5" id="KW-0067">ATP-binding</keyword>
<dbReference type="InterPro" id="IPR003959">
    <property type="entry name" value="ATPase_AAA_core"/>
</dbReference>
<comment type="similarity">
    <text evidence="1">Belongs to the AAA ATPase family. PCH2 subfamily.</text>
</comment>
<proteinExistence type="inferred from homology"/>
<dbReference type="SMART" id="SM00382">
    <property type="entry name" value="AAA"/>
    <property type="match status" value="1"/>
</dbReference>
<keyword evidence="2 5" id="KW-0547">Nucleotide-binding</keyword>
<reference evidence="7 8" key="1">
    <citation type="journal article" date="2018" name="Gigascience">
        <title>Genomes of trombidid mites reveal novel predicted allergens and laterally-transferred genes associated with secondary metabolism.</title>
        <authorList>
            <person name="Dong X."/>
            <person name="Chaisiri K."/>
            <person name="Xia D."/>
            <person name="Armstrong S.D."/>
            <person name="Fang Y."/>
            <person name="Donnelly M.J."/>
            <person name="Kadowaki T."/>
            <person name="McGarry J.W."/>
            <person name="Darby A.C."/>
            <person name="Makepeace B.L."/>
        </authorList>
    </citation>
    <scope>NUCLEOTIDE SEQUENCE [LARGE SCALE GENOMIC DNA]</scope>
    <source>
        <strain evidence="7">UoL-WK</strain>
    </source>
</reference>
<evidence type="ECO:0000313" key="8">
    <source>
        <dbReference type="Proteomes" id="UP000285301"/>
    </source>
</evidence>
<dbReference type="GO" id="GO:0005694">
    <property type="term" value="C:chromosome"/>
    <property type="evidence" value="ECO:0007669"/>
    <property type="project" value="TreeGrafter"/>
</dbReference>
<dbReference type="Pfam" id="PF00004">
    <property type="entry name" value="AAA"/>
    <property type="match status" value="1"/>
</dbReference>
<accession>A0A3S3QRS8</accession>
<dbReference type="InterPro" id="IPR001270">
    <property type="entry name" value="ClpA/B"/>
</dbReference>
<dbReference type="InterPro" id="IPR044539">
    <property type="entry name" value="Pch2-like"/>
</dbReference>
<keyword evidence="8" id="KW-1185">Reference proteome</keyword>
<dbReference type="STRING" id="1965070.A0A3S3QRS8"/>
<dbReference type="GO" id="GO:0051598">
    <property type="term" value="P:meiotic recombination checkpoint signaling"/>
    <property type="evidence" value="ECO:0007669"/>
    <property type="project" value="TreeGrafter"/>
</dbReference>
<dbReference type="PROSITE" id="PS00674">
    <property type="entry name" value="AAA"/>
    <property type="match status" value="1"/>
</dbReference>
<dbReference type="GO" id="GO:0016887">
    <property type="term" value="F:ATP hydrolysis activity"/>
    <property type="evidence" value="ECO:0007669"/>
    <property type="project" value="InterPro"/>
</dbReference>
<keyword evidence="4" id="KW-0469">Meiosis</keyword>
<dbReference type="PRINTS" id="PR00300">
    <property type="entry name" value="CLPPROTEASEA"/>
</dbReference>
<evidence type="ECO:0000256" key="5">
    <source>
        <dbReference type="RuleBase" id="RU003651"/>
    </source>
</evidence>